<keyword evidence="2" id="KW-1185">Reference proteome</keyword>
<proteinExistence type="predicted"/>
<evidence type="ECO:0000313" key="2">
    <source>
        <dbReference type="Proteomes" id="UP001314229"/>
    </source>
</evidence>
<organism evidence="1 2">
    <name type="scientific">Scomber scombrus</name>
    <name type="common">Atlantic mackerel</name>
    <name type="synonym">Scomber vernalis</name>
    <dbReference type="NCBI Taxonomy" id="13677"/>
    <lineage>
        <taxon>Eukaryota</taxon>
        <taxon>Metazoa</taxon>
        <taxon>Chordata</taxon>
        <taxon>Craniata</taxon>
        <taxon>Vertebrata</taxon>
        <taxon>Euteleostomi</taxon>
        <taxon>Actinopterygii</taxon>
        <taxon>Neopterygii</taxon>
        <taxon>Teleostei</taxon>
        <taxon>Neoteleostei</taxon>
        <taxon>Acanthomorphata</taxon>
        <taxon>Pelagiaria</taxon>
        <taxon>Scombriformes</taxon>
        <taxon>Scombridae</taxon>
        <taxon>Scomber</taxon>
    </lineage>
</organism>
<dbReference type="EMBL" id="CAWUFR010000003">
    <property type="protein sequence ID" value="CAK6950166.1"/>
    <property type="molecule type" value="Genomic_DNA"/>
</dbReference>
<comment type="caution">
    <text evidence="1">The sequence shown here is derived from an EMBL/GenBank/DDBJ whole genome shotgun (WGS) entry which is preliminary data.</text>
</comment>
<dbReference type="Proteomes" id="UP001314229">
    <property type="component" value="Unassembled WGS sequence"/>
</dbReference>
<dbReference type="AlphaFoldDB" id="A0AAV1MT09"/>
<reference evidence="1 2" key="1">
    <citation type="submission" date="2024-01" db="EMBL/GenBank/DDBJ databases">
        <authorList>
            <person name="Alioto T."/>
            <person name="Alioto T."/>
            <person name="Gomez Garrido J."/>
        </authorList>
    </citation>
    <scope>NUCLEOTIDE SEQUENCE [LARGE SCALE GENOMIC DNA]</scope>
</reference>
<accession>A0AAV1MT09</accession>
<gene>
    <name evidence="1" type="ORF">FSCOSCO3_A018271</name>
</gene>
<sequence length="232" mass="26203">MDSNGSRMDLVMRLRTEMQDRSTYEVFSKVCGASATAATATTCTASIPKPLDFPYPHTISCLWEHGHFHPHTIGFSHPHTISCLWEHDHFHPHINEDCGGMKHMLHTNAGSSVMDLQLNNVLDIEKPKDEGKDVFAVDAYVISTWKQPFPMIPLLSLPVLQHGASSRKHTEQTSTNRIPWKPAESAMTHIKTAFLRNWYVYDFKYGLREGGPAHVTYVTDPAAPITRIYVYA</sequence>
<protein>
    <submittedName>
        <fullName evidence="1">Uncharacterized protein LOC125905808 isoform X1</fullName>
    </submittedName>
</protein>
<name>A0AAV1MT09_SCOSC</name>
<evidence type="ECO:0000313" key="1">
    <source>
        <dbReference type="EMBL" id="CAK6950166.1"/>
    </source>
</evidence>